<dbReference type="GO" id="GO:0061630">
    <property type="term" value="F:ubiquitin protein ligase activity"/>
    <property type="evidence" value="ECO:0007669"/>
    <property type="project" value="TreeGrafter"/>
</dbReference>
<keyword evidence="5" id="KW-0732">Signal</keyword>
<sequence length="153" mass="17033">MCYVWVVIHMALGGVAWVLERRVRRAEGDLRAVEDDDTVARWGQVSTLSGYDALGGTMDKGLTPAQIQSLPCEIAAEEDTVELGEEEPRECPICINDIQPGDNVRKLPGCEHVFHRSCIDLWLLRRADCPLCKRDVRKDLAAKACTPVDEVSQ</sequence>
<dbReference type="Gene3D" id="3.30.40.10">
    <property type="entry name" value="Zinc/RING finger domain, C3HC4 (zinc finger)"/>
    <property type="match status" value="1"/>
</dbReference>
<dbReference type="EMBL" id="HBGQ01104013">
    <property type="protein sequence ID" value="CAD9546240.1"/>
    <property type="molecule type" value="Transcribed_RNA"/>
</dbReference>
<feature type="chain" id="PRO_5030885117" description="RING-type domain-containing protein" evidence="5">
    <location>
        <begin position="17"/>
        <end position="153"/>
    </location>
</feature>
<proteinExistence type="predicted"/>
<dbReference type="SMART" id="SM00184">
    <property type="entry name" value="RING"/>
    <property type="match status" value="1"/>
</dbReference>
<dbReference type="PANTHER" id="PTHR45931:SF3">
    <property type="entry name" value="RING ZINC FINGER-CONTAINING PROTEIN"/>
    <property type="match status" value="1"/>
</dbReference>
<protein>
    <recommendedName>
        <fullName evidence="6">RING-type domain-containing protein</fullName>
    </recommendedName>
</protein>
<dbReference type="PROSITE" id="PS50089">
    <property type="entry name" value="ZF_RING_2"/>
    <property type="match status" value="1"/>
</dbReference>
<accession>A0A7S2NKE5</accession>
<dbReference type="GO" id="GO:0006511">
    <property type="term" value="P:ubiquitin-dependent protein catabolic process"/>
    <property type="evidence" value="ECO:0007669"/>
    <property type="project" value="TreeGrafter"/>
</dbReference>
<name>A0A7S2NKE5_9DINO</name>
<dbReference type="AlphaFoldDB" id="A0A7S2NKE5"/>
<dbReference type="InterPro" id="IPR001841">
    <property type="entry name" value="Znf_RING"/>
</dbReference>
<evidence type="ECO:0000256" key="4">
    <source>
        <dbReference type="PROSITE-ProRule" id="PRU00175"/>
    </source>
</evidence>
<dbReference type="PANTHER" id="PTHR45931">
    <property type="entry name" value="SI:CH211-59O9.10"/>
    <property type="match status" value="1"/>
</dbReference>
<dbReference type="InterPro" id="IPR051834">
    <property type="entry name" value="RING_finger_E3_ligase"/>
</dbReference>
<keyword evidence="3" id="KW-0862">Zinc</keyword>
<keyword evidence="1" id="KW-0479">Metal-binding</keyword>
<organism evidence="7">
    <name type="scientific">Alexandrium andersonii</name>
    <dbReference type="NCBI Taxonomy" id="327968"/>
    <lineage>
        <taxon>Eukaryota</taxon>
        <taxon>Sar</taxon>
        <taxon>Alveolata</taxon>
        <taxon>Dinophyceae</taxon>
        <taxon>Gonyaulacales</taxon>
        <taxon>Pyrocystaceae</taxon>
        <taxon>Alexandrium</taxon>
    </lineage>
</organism>
<dbReference type="InterPro" id="IPR013083">
    <property type="entry name" value="Znf_RING/FYVE/PHD"/>
</dbReference>
<dbReference type="Pfam" id="PF13639">
    <property type="entry name" value="zf-RING_2"/>
    <property type="match status" value="1"/>
</dbReference>
<dbReference type="GO" id="GO:0005634">
    <property type="term" value="C:nucleus"/>
    <property type="evidence" value="ECO:0007669"/>
    <property type="project" value="TreeGrafter"/>
</dbReference>
<gene>
    <name evidence="7" type="ORF">AAND1436_LOCUS49772</name>
</gene>
<keyword evidence="2 4" id="KW-0863">Zinc-finger</keyword>
<feature type="signal peptide" evidence="5">
    <location>
        <begin position="1"/>
        <end position="16"/>
    </location>
</feature>
<evidence type="ECO:0000256" key="2">
    <source>
        <dbReference type="ARBA" id="ARBA00022771"/>
    </source>
</evidence>
<evidence type="ECO:0000256" key="1">
    <source>
        <dbReference type="ARBA" id="ARBA00022723"/>
    </source>
</evidence>
<reference evidence="7" key="1">
    <citation type="submission" date="2021-01" db="EMBL/GenBank/DDBJ databases">
        <authorList>
            <person name="Corre E."/>
            <person name="Pelletier E."/>
            <person name="Niang G."/>
            <person name="Scheremetjew M."/>
            <person name="Finn R."/>
            <person name="Kale V."/>
            <person name="Holt S."/>
            <person name="Cochrane G."/>
            <person name="Meng A."/>
            <person name="Brown T."/>
            <person name="Cohen L."/>
        </authorList>
    </citation>
    <scope>NUCLEOTIDE SEQUENCE</scope>
    <source>
        <strain evidence="7">CCMP2222</strain>
    </source>
</reference>
<dbReference type="GO" id="GO:0008270">
    <property type="term" value="F:zinc ion binding"/>
    <property type="evidence" value="ECO:0007669"/>
    <property type="project" value="UniProtKB-KW"/>
</dbReference>
<evidence type="ECO:0000259" key="6">
    <source>
        <dbReference type="PROSITE" id="PS50089"/>
    </source>
</evidence>
<feature type="domain" description="RING-type" evidence="6">
    <location>
        <begin position="91"/>
        <end position="133"/>
    </location>
</feature>
<dbReference type="SUPFAM" id="SSF57850">
    <property type="entry name" value="RING/U-box"/>
    <property type="match status" value="1"/>
</dbReference>
<evidence type="ECO:0000313" key="7">
    <source>
        <dbReference type="EMBL" id="CAD9546240.1"/>
    </source>
</evidence>
<evidence type="ECO:0000256" key="3">
    <source>
        <dbReference type="ARBA" id="ARBA00022833"/>
    </source>
</evidence>
<evidence type="ECO:0000256" key="5">
    <source>
        <dbReference type="SAM" id="SignalP"/>
    </source>
</evidence>
<dbReference type="CDD" id="cd16454">
    <property type="entry name" value="RING-H2_PA-TM-RING"/>
    <property type="match status" value="1"/>
</dbReference>